<feature type="region of interest" description="Disordered" evidence="2">
    <location>
        <begin position="1428"/>
        <end position="1449"/>
    </location>
</feature>
<dbReference type="SMART" id="SM00582">
    <property type="entry name" value="RPR"/>
    <property type="match status" value="1"/>
</dbReference>
<evidence type="ECO:0008006" key="7">
    <source>
        <dbReference type="Google" id="ProtNLM"/>
    </source>
</evidence>
<sequence length="1666" mass="180281">MRFRHITPSASSLAFKHPPSFHSNPRQEIGVFFNCGTRNRLSLSLPLDIPHRISDFNVWASLILCCGQVPDAESGKRSSSILSSEATRGDLLVKPSSAHLDPPICFALVWGCGVWPPKPMAPNRRKGSARAAAAAAAAVQQQWNIGDLVLAKMKGFPAWPAMISEPEKWGFSSDRKKLLVYFYGTKQIAFCNHADIEAFTEEKKKSLLIKRQGKGADFVRAVEEIIDVYESLKKQNLGRAISNDGEDEDNASNQEHLEDSRIDCFGKPVEPSLSPSLNHQLESASVTQCGDTVNVDDNPGTLLNCGNHNKTAVVDDSAKKKSILDELRQIPLSIMPTTRKRARDSLIPSSVTKSASSHRRSRSSLVNNPCESQKSCPKLDAKLKVGCSASSVLQEEPTPKEQVAVREHLETCSAEASPDSTSVPLDDNLAVNTDGTNLGDGNVLEFSGKLECSDNDTVSNTVPEGDARLSSKVEIPLNTLEIKALEIKARRKYYRKQVSTAKACDEMDKEIDDLQSEGGSLSDSSNSRNGTTEKFSNANGDEHLPLVKRARVRMGKPSMDEENLKECVGSKVKLGNLDTSNGHYGSSSPVKNCPLQNGPSKRTPAAKEFARFSTYDSTHNNTGSDLLSCKRNKHHLMLDVEAALPPSKRLHRALEAMSANAAEAAIDCSQAPIKTEIKSSDCLSSSTENVHSGDASVRFPVKTLPLQTSCAAAFDSSACGLSSSLTSQNLVACCLTSAEGKHDDINPGKELNSLETSSLEIVTGRSCYHGPFSSKITGTLQSSSLELVEKHCSEHGPNNSFSSAVEENDRSQLDKECTFSEVVRVSPKANDTCNSQQLTCLSPSSGAATAISITSTLCTASEIDGAAAGSNIVNVDSASDMNGIPSVSSATNVSSATTICSLPSDLDGAAAASVTTNFSSSVNCTSMATLSSSQVEQTSRVRDMQNVALDAKQTPKDRSILSKLAPIKDLIAAAQAKRFLSRSTSMCDSVIDGKIAPDAVVSPTLINKEDSSGRGSPTNPMFYQRPASDDGTCHLQNGSRTPLDGSSRKGFSKYMNHSEANAARRCFESLLCTLSRTKDSIGRATRLAIDCAKYGIAGEVIDILLQYLEKESSLHRRVDLFFLVDSITQCSRCQKGGPGDVYPSLVQAVLPRLLSAAAPPGNVLRLWLERRTLPEFTVRHHIRELEYGSEASLSISYSRRPPRTERPLNDPVREMEGMLVDEYGSNASFQLPQFLNTRILEDDEGSASDDKGFEAVTPDRNAEVDYEKGTTPMSAEKHRHVLEEVDGELEMEDVAPPWGHETSQSTCHVKGAELVSNCNHKCEQNNLFSFAPPLPEDRPPSPPPLPSSPPPVPQLCSGKAPHPLAASTSVDNADFGSSYNTQNQLLRPISQQPNSMHCSSSLSESSTFYSQGYVGHLQQIPQLASCTSSSSYSNLGGSQPAAPVGNNSQSIVNIPSGNKIYHLQPPPPVVSNQFSYIQAQPQHRPQAPGNQSSYSDRYHAHDNQRGFIPIDVSDRSTFYPSVHAGSIGLTPDKVEAPHAPSALYGPQLDPSSAPCQDWSYLPRTSGYPLSASRQSLENPVSDFDITRGIFPVGKSSSSSAQEANSAPDEGREMQPASLYICILPLLCKCKLVSIFLEALYHFFRLSGWIIMEFRFRFSCPFATFIC</sequence>
<dbReference type="InterPro" id="IPR000313">
    <property type="entry name" value="PWWP_dom"/>
</dbReference>
<comment type="caution">
    <text evidence="5">The sequence shown here is derived from an EMBL/GenBank/DDBJ whole genome shotgun (WGS) entry which is preliminary data.</text>
</comment>
<gene>
    <name evidence="5" type="ORF">IEQ34_016484</name>
</gene>
<feature type="region of interest" description="Disordered" evidence="2">
    <location>
        <begin position="1329"/>
        <end position="1379"/>
    </location>
</feature>
<evidence type="ECO:0000256" key="1">
    <source>
        <dbReference type="ARBA" id="ARBA00022664"/>
    </source>
</evidence>
<evidence type="ECO:0000313" key="6">
    <source>
        <dbReference type="Proteomes" id="UP000775213"/>
    </source>
</evidence>
<proteinExistence type="predicted"/>
<feature type="region of interest" description="Disordered" evidence="2">
    <location>
        <begin position="512"/>
        <end position="546"/>
    </location>
</feature>
<feature type="compositionally biased region" description="Polar residues" evidence="2">
    <location>
        <begin position="1478"/>
        <end position="1495"/>
    </location>
</feature>
<feature type="compositionally biased region" description="Low complexity" evidence="2">
    <location>
        <begin position="516"/>
        <end position="530"/>
    </location>
</feature>
<dbReference type="InterPro" id="IPR006569">
    <property type="entry name" value="CID_dom"/>
</dbReference>
<dbReference type="Pfam" id="PF00855">
    <property type="entry name" value="PWWP"/>
    <property type="match status" value="1"/>
</dbReference>
<name>A0AAV7FXT7_DENCH</name>
<feature type="compositionally biased region" description="Polar residues" evidence="2">
    <location>
        <begin position="365"/>
        <end position="374"/>
    </location>
</feature>
<dbReference type="EMBL" id="JAGFBR010000015">
    <property type="protein sequence ID" value="KAH0454560.1"/>
    <property type="molecule type" value="Genomic_DNA"/>
</dbReference>
<dbReference type="InterPro" id="IPR008942">
    <property type="entry name" value="ENTH_VHS"/>
</dbReference>
<feature type="compositionally biased region" description="Polar residues" evidence="2">
    <location>
        <begin position="582"/>
        <end position="600"/>
    </location>
</feature>
<feature type="region of interest" description="Disordered" evidence="2">
    <location>
        <begin position="1478"/>
        <end position="1497"/>
    </location>
</feature>
<dbReference type="PROSITE" id="PS51391">
    <property type="entry name" value="CID"/>
    <property type="match status" value="1"/>
</dbReference>
<feature type="domain" description="PWWP" evidence="3">
    <location>
        <begin position="145"/>
        <end position="202"/>
    </location>
</feature>
<evidence type="ECO:0000256" key="2">
    <source>
        <dbReference type="SAM" id="MobiDB-lite"/>
    </source>
</evidence>
<feature type="region of interest" description="Disordered" evidence="2">
    <location>
        <begin position="582"/>
        <end position="602"/>
    </location>
</feature>
<accession>A0AAV7FXT7</accession>
<dbReference type="PROSITE" id="PS50812">
    <property type="entry name" value="PWWP"/>
    <property type="match status" value="1"/>
</dbReference>
<dbReference type="Gene3D" id="1.25.40.90">
    <property type="match status" value="1"/>
</dbReference>
<evidence type="ECO:0000259" key="4">
    <source>
        <dbReference type="PROSITE" id="PS51391"/>
    </source>
</evidence>
<feature type="compositionally biased region" description="Low complexity" evidence="2">
    <location>
        <begin position="1428"/>
        <end position="1438"/>
    </location>
</feature>
<feature type="compositionally biased region" description="Pro residues" evidence="2">
    <location>
        <begin position="1340"/>
        <end position="1353"/>
    </location>
</feature>
<evidence type="ECO:0000259" key="3">
    <source>
        <dbReference type="PROSITE" id="PS50812"/>
    </source>
</evidence>
<dbReference type="Gene3D" id="2.30.30.140">
    <property type="match status" value="1"/>
</dbReference>
<dbReference type="GO" id="GO:0006397">
    <property type="term" value="P:mRNA processing"/>
    <property type="evidence" value="ECO:0007669"/>
    <property type="project" value="UniProtKB-KW"/>
</dbReference>
<keyword evidence="1" id="KW-0507">mRNA processing</keyword>
<feature type="region of interest" description="Disordered" evidence="2">
    <location>
        <begin position="336"/>
        <end position="374"/>
    </location>
</feature>
<dbReference type="SUPFAM" id="SSF63748">
    <property type="entry name" value="Tudor/PWWP/MBT"/>
    <property type="match status" value="1"/>
</dbReference>
<feature type="domain" description="CID" evidence="4">
    <location>
        <begin position="1059"/>
        <end position="1189"/>
    </location>
</feature>
<evidence type="ECO:0000313" key="5">
    <source>
        <dbReference type="EMBL" id="KAH0454560.1"/>
    </source>
</evidence>
<feature type="compositionally biased region" description="Polar residues" evidence="2">
    <location>
        <begin position="1366"/>
        <end position="1379"/>
    </location>
</feature>
<dbReference type="GO" id="GO:0005634">
    <property type="term" value="C:nucleus"/>
    <property type="evidence" value="ECO:0007669"/>
    <property type="project" value="UniProtKB-ARBA"/>
</dbReference>
<reference evidence="5 6" key="1">
    <citation type="journal article" date="2021" name="Hortic Res">
        <title>Chromosome-scale assembly of the Dendrobium chrysotoxum genome enhances the understanding of orchid evolution.</title>
        <authorList>
            <person name="Zhang Y."/>
            <person name="Zhang G.Q."/>
            <person name="Zhang D."/>
            <person name="Liu X.D."/>
            <person name="Xu X.Y."/>
            <person name="Sun W.H."/>
            <person name="Yu X."/>
            <person name="Zhu X."/>
            <person name="Wang Z.W."/>
            <person name="Zhao X."/>
            <person name="Zhong W.Y."/>
            <person name="Chen H."/>
            <person name="Yin W.L."/>
            <person name="Huang T."/>
            <person name="Niu S.C."/>
            <person name="Liu Z.J."/>
        </authorList>
    </citation>
    <scope>NUCLEOTIDE SEQUENCE [LARGE SCALE GENOMIC DNA]</scope>
    <source>
        <strain evidence="5">Lindl</strain>
    </source>
</reference>
<dbReference type="PANTHER" id="PTHR12550">
    <property type="entry name" value="HEPATOMA-DERIVED GROWTH FACTOR-RELATED"/>
    <property type="match status" value="1"/>
</dbReference>
<dbReference type="PANTHER" id="PTHR12550:SF49">
    <property type="entry name" value="PROTEIN HUA2-LIKE 2-RELATED"/>
    <property type="match status" value="1"/>
</dbReference>
<dbReference type="Proteomes" id="UP000775213">
    <property type="component" value="Unassembled WGS sequence"/>
</dbReference>
<dbReference type="Pfam" id="PF04818">
    <property type="entry name" value="CID"/>
    <property type="match status" value="1"/>
</dbReference>
<organism evidence="5 6">
    <name type="scientific">Dendrobium chrysotoxum</name>
    <name type="common">Orchid</name>
    <dbReference type="NCBI Taxonomy" id="161865"/>
    <lineage>
        <taxon>Eukaryota</taxon>
        <taxon>Viridiplantae</taxon>
        <taxon>Streptophyta</taxon>
        <taxon>Embryophyta</taxon>
        <taxon>Tracheophyta</taxon>
        <taxon>Spermatophyta</taxon>
        <taxon>Magnoliopsida</taxon>
        <taxon>Liliopsida</taxon>
        <taxon>Asparagales</taxon>
        <taxon>Orchidaceae</taxon>
        <taxon>Epidendroideae</taxon>
        <taxon>Malaxideae</taxon>
        <taxon>Dendrobiinae</taxon>
        <taxon>Dendrobium</taxon>
    </lineage>
</organism>
<protein>
    <recommendedName>
        <fullName evidence="7">HUA2-like protein</fullName>
    </recommendedName>
</protein>
<keyword evidence="6" id="KW-1185">Reference proteome</keyword>
<dbReference type="SMART" id="SM00293">
    <property type="entry name" value="PWWP"/>
    <property type="match status" value="1"/>
</dbReference>